<dbReference type="InterPro" id="IPR000792">
    <property type="entry name" value="Tscrpt_reg_LuxR_C"/>
</dbReference>
<dbReference type="AlphaFoldDB" id="A0A6G4XBL8"/>
<dbReference type="InterPro" id="IPR016032">
    <property type="entry name" value="Sig_transdc_resp-reg_C-effctor"/>
</dbReference>
<dbReference type="Pfam" id="PF00196">
    <property type="entry name" value="GerE"/>
    <property type="match status" value="1"/>
</dbReference>
<name>A0A6G4XBL8_9ACTN</name>
<keyword evidence="3" id="KW-1185">Reference proteome</keyword>
<dbReference type="Gene3D" id="1.10.10.10">
    <property type="entry name" value="Winged helix-like DNA-binding domain superfamily/Winged helix DNA-binding domain"/>
    <property type="match status" value="2"/>
</dbReference>
<dbReference type="SUPFAM" id="SSF46894">
    <property type="entry name" value="C-terminal effector domain of the bipartite response regulators"/>
    <property type="match status" value="1"/>
</dbReference>
<dbReference type="Proteomes" id="UP000481109">
    <property type="component" value="Unassembled WGS sequence"/>
</dbReference>
<dbReference type="PANTHER" id="PTHR34293">
    <property type="entry name" value="HTH-TYPE TRANSCRIPTIONAL REGULATOR TRMBL2"/>
    <property type="match status" value="1"/>
</dbReference>
<dbReference type="GO" id="GO:0006355">
    <property type="term" value="P:regulation of DNA-templated transcription"/>
    <property type="evidence" value="ECO:0007669"/>
    <property type="project" value="InterPro"/>
</dbReference>
<organism evidence="2 3">
    <name type="scientific">Streptomyces mesophilus</name>
    <dbReference type="NCBI Taxonomy" id="1775132"/>
    <lineage>
        <taxon>Bacteria</taxon>
        <taxon>Bacillati</taxon>
        <taxon>Actinomycetota</taxon>
        <taxon>Actinomycetes</taxon>
        <taxon>Kitasatosporales</taxon>
        <taxon>Streptomycetaceae</taxon>
        <taxon>Streptomyces</taxon>
    </lineage>
</organism>
<comment type="caution">
    <text evidence="2">The sequence shown here is derived from an EMBL/GenBank/DDBJ whole genome shotgun (WGS) entry which is preliminary data.</text>
</comment>
<accession>A0A6G4XBL8</accession>
<dbReference type="InterPro" id="IPR051797">
    <property type="entry name" value="TrmB-like"/>
</dbReference>
<evidence type="ECO:0000313" key="2">
    <source>
        <dbReference type="EMBL" id="NGO74134.1"/>
    </source>
</evidence>
<dbReference type="InterPro" id="IPR036390">
    <property type="entry name" value="WH_DNA-bd_sf"/>
</dbReference>
<dbReference type="EMBL" id="JAAKZW010000001">
    <property type="protein sequence ID" value="NGO74134.1"/>
    <property type="molecule type" value="Genomic_DNA"/>
</dbReference>
<gene>
    <name evidence="2" type="ORF">G6045_00295</name>
</gene>
<dbReference type="InterPro" id="IPR036388">
    <property type="entry name" value="WH-like_DNA-bd_sf"/>
</dbReference>
<dbReference type="PANTHER" id="PTHR34293:SF1">
    <property type="entry name" value="HTH-TYPE TRANSCRIPTIONAL REGULATOR TRMBL2"/>
    <property type="match status" value="1"/>
</dbReference>
<feature type="domain" description="HTH luxR-type" evidence="1">
    <location>
        <begin position="271"/>
        <end position="328"/>
    </location>
</feature>
<protein>
    <recommendedName>
        <fullName evidence="1">HTH luxR-type domain-containing protein</fullName>
    </recommendedName>
</protein>
<dbReference type="SUPFAM" id="SSF46785">
    <property type="entry name" value="Winged helix' DNA-binding domain"/>
    <property type="match status" value="1"/>
</dbReference>
<dbReference type="RefSeq" id="WP_165329657.1">
    <property type="nucleotide sequence ID" value="NZ_JAAKZW010000001.1"/>
</dbReference>
<sequence>MGRATHQGGRTAPSTLASLGVNAEAERLYRHLLRNGPVSPRELATALGQSPAEVREHAESLAARQLVSRTAGVPERWAAAAPEVAVERLIGYRQGELSRARAGLTDLIAEYRAGHRPGEAPGPVEVLEGSEVCRRRYAQAVANTTRELLVLSRPPFLIGEGVTVDVLGVLDRNVHCRSVYDRLALELPGSLKDITTYQAAGEQVRVLDALPVKVLISDRTTALLPGGDDRPGQWLAVTGGSLVAGLVSLFELLWERSVPLTSADGSPGVDDTGLPALDIQLLGLLFAGLTDAAIARQLETSVRTVQRRLTRLMARAGVDNRAQLAWQAARGGWLTP</sequence>
<reference evidence="2 3" key="1">
    <citation type="submission" date="2020-02" db="EMBL/GenBank/DDBJ databases">
        <title>Whole-genome analyses of novel actinobacteria.</title>
        <authorList>
            <person name="Sahin N."/>
            <person name="Tokatli A."/>
        </authorList>
    </citation>
    <scope>NUCLEOTIDE SEQUENCE [LARGE SCALE GENOMIC DNA]</scope>
    <source>
        <strain evidence="2 3">YC504</strain>
    </source>
</reference>
<dbReference type="SMART" id="SM00421">
    <property type="entry name" value="HTH_LUXR"/>
    <property type="match status" value="1"/>
</dbReference>
<proteinExistence type="predicted"/>
<evidence type="ECO:0000259" key="1">
    <source>
        <dbReference type="SMART" id="SM00421"/>
    </source>
</evidence>
<evidence type="ECO:0000313" key="3">
    <source>
        <dbReference type="Proteomes" id="UP000481109"/>
    </source>
</evidence>
<dbReference type="GO" id="GO:0003677">
    <property type="term" value="F:DNA binding"/>
    <property type="evidence" value="ECO:0007669"/>
    <property type="project" value="InterPro"/>
</dbReference>